<organism evidence="1 2">
    <name type="scientific">Exophiala spinifera</name>
    <dbReference type="NCBI Taxonomy" id="91928"/>
    <lineage>
        <taxon>Eukaryota</taxon>
        <taxon>Fungi</taxon>
        <taxon>Dikarya</taxon>
        <taxon>Ascomycota</taxon>
        <taxon>Pezizomycotina</taxon>
        <taxon>Eurotiomycetes</taxon>
        <taxon>Chaetothyriomycetidae</taxon>
        <taxon>Chaetothyriales</taxon>
        <taxon>Herpotrichiellaceae</taxon>
        <taxon>Exophiala</taxon>
    </lineage>
</organism>
<dbReference type="GeneID" id="27331401"/>
<protein>
    <submittedName>
        <fullName evidence="1">Uncharacterized protein</fullName>
    </submittedName>
</protein>
<gene>
    <name evidence="1" type="ORF">PV08_04318</name>
</gene>
<keyword evidence="2" id="KW-1185">Reference proteome</keyword>
<dbReference type="PANTHER" id="PTHR37540:SF5">
    <property type="entry name" value="TRANSCRIPTION FACTOR DOMAIN-CONTAINING PROTEIN"/>
    <property type="match status" value="1"/>
</dbReference>
<sequence length="595" mass="67413">MSEEREQVPVFCFIGQIPSPVAGDTYARRTRELNIAAIRAHAARVTHRRKKQTKQGHYHVNLPKKRVDHRKGDVASSADEEGKKVWRSRRDVVASLNTEFLLDQTTRDPFNNESTRKLPLVVHDLMNFAYDQLFPRNLPGIPTSTVKTIMTSRRRAAMEDITEFHAQVSNAATMAFMVTSDQAKISVLTRIRLIHQNAAIEKIRQEMLEIRGPPTEIFIQRMLLLSTQGGDPLDTWGVQTHPESPIVKASNLKGYHRFRIIPQHHRALAHLVREKGGIQSITKVPGLAQKLQLSDVSTATREGRRPAFPLVNDLLESVAKVRFSLDDEAILFQTVLGAAMEPFLPILDQTLSNLFIQACLLTVALDQFTRGGKGRPLLHEIHLSAVVLQHRLYSAPALAEILPQYGEASRTDYLNEATRLVLMIYMDMVLWPLPWAVGVKPRLAGELRNILPHITGAPPYDFSPVEHSPLGYLGIYYLLMGGIAATYTSYRSWYATQFFQHVHPIFQTWEDFKDVIKRFLWWDYVMEPPAFAFWTESFAAGLPKSVTGPEILTADLPVRQKEPCLDPLSDASYRYQRQLYIDALSMSNVASCDQS</sequence>
<dbReference type="PANTHER" id="PTHR37540">
    <property type="entry name" value="TRANSCRIPTION FACTOR (ACR-2), PUTATIVE-RELATED-RELATED"/>
    <property type="match status" value="1"/>
</dbReference>
<reference evidence="1 2" key="1">
    <citation type="submission" date="2015-01" db="EMBL/GenBank/DDBJ databases">
        <title>The Genome Sequence of Exophiala spinifera CBS89968.</title>
        <authorList>
            <consortium name="The Broad Institute Genomics Platform"/>
            <person name="Cuomo C."/>
            <person name="de Hoog S."/>
            <person name="Gorbushina A."/>
            <person name="Stielow B."/>
            <person name="Teixiera M."/>
            <person name="Abouelleil A."/>
            <person name="Chapman S.B."/>
            <person name="Priest M."/>
            <person name="Young S.K."/>
            <person name="Wortman J."/>
            <person name="Nusbaum C."/>
            <person name="Birren B."/>
        </authorList>
    </citation>
    <scope>NUCLEOTIDE SEQUENCE [LARGE SCALE GENOMIC DNA]</scope>
    <source>
        <strain evidence="1 2">CBS 89968</strain>
    </source>
</reference>
<name>A0A0D1ZWR9_9EURO</name>
<evidence type="ECO:0000313" key="1">
    <source>
        <dbReference type="EMBL" id="KIW17127.1"/>
    </source>
</evidence>
<accession>A0A0D1ZWR9</accession>
<dbReference type="EMBL" id="KN847494">
    <property type="protein sequence ID" value="KIW17127.1"/>
    <property type="molecule type" value="Genomic_DNA"/>
</dbReference>
<evidence type="ECO:0000313" key="2">
    <source>
        <dbReference type="Proteomes" id="UP000053328"/>
    </source>
</evidence>
<dbReference type="AlphaFoldDB" id="A0A0D1ZWR9"/>
<dbReference type="HOGENOM" id="CLU_015771_0_1_1"/>
<dbReference type="OrthoDB" id="4112231at2759"/>
<dbReference type="Proteomes" id="UP000053328">
    <property type="component" value="Unassembled WGS sequence"/>
</dbReference>
<proteinExistence type="predicted"/>
<dbReference type="VEuPathDB" id="FungiDB:PV08_04318"/>
<dbReference type="RefSeq" id="XP_016237343.1">
    <property type="nucleotide sequence ID" value="XM_016378666.1"/>
</dbReference>